<keyword evidence="4" id="KW-1185">Reference proteome</keyword>
<evidence type="ECO:0008006" key="5">
    <source>
        <dbReference type="Google" id="ProtNLM"/>
    </source>
</evidence>
<accession>G7LGS4</accession>
<evidence type="ECO:0000313" key="3">
    <source>
        <dbReference type="EnsemblPlants" id="AET02364"/>
    </source>
</evidence>
<dbReference type="AlphaFoldDB" id="G7LGS4"/>
<gene>
    <name evidence="2" type="ordered locus">MTR_8g039590</name>
</gene>
<evidence type="ECO:0000256" key="1">
    <source>
        <dbReference type="SAM" id="SignalP"/>
    </source>
</evidence>
<reference evidence="2 4" key="1">
    <citation type="journal article" date="2011" name="Nature">
        <title>The Medicago genome provides insight into the evolution of rhizobial symbioses.</title>
        <authorList>
            <person name="Young N.D."/>
            <person name="Debelle F."/>
            <person name="Oldroyd G.E."/>
            <person name="Geurts R."/>
            <person name="Cannon S.B."/>
            <person name="Udvardi M.K."/>
            <person name="Benedito V.A."/>
            <person name="Mayer K.F."/>
            <person name="Gouzy J."/>
            <person name="Schoof H."/>
            <person name="Van de Peer Y."/>
            <person name="Proost S."/>
            <person name="Cook D.R."/>
            <person name="Meyers B.C."/>
            <person name="Spannagl M."/>
            <person name="Cheung F."/>
            <person name="De Mita S."/>
            <person name="Krishnakumar V."/>
            <person name="Gundlach H."/>
            <person name="Zhou S."/>
            <person name="Mudge J."/>
            <person name="Bharti A.K."/>
            <person name="Murray J.D."/>
            <person name="Naoumkina M.A."/>
            <person name="Rosen B."/>
            <person name="Silverstein K.A."/>
            <person name="Tang H."/>
            <person name="Rombauts S."/>
            <person name="Zhao P.X."/>
            <person name="Zhou P."/>
            <person name="Barbe V."/>
            <person name="Bardou P."/>
            <person name="Bechner M."/>
            <person name="Bellec A."/>
            <person name="Berger A."/>
            <person name="Berges H."/>
            <person name="Bidwell S."/>
            <person name="Bisseling T."/>
            <person name="Choisne N."/>
            <person name="Couloux A."/>
            <person name="Denny R."/>
            <person name="Deshpande S."/>
            <person name="Dai X."/>
            <person name="Doyle J.J."/>
            <person name="Dudez A.M."/>
            <person name="Farmer A.D."/>
            <person name="Fouteau S."/>
            <person name="Franken C."/>
            <person name="Gibelin C."/>
            <person name="Gish J."/>
            <person name="Goldstein S."/>
            <person name="Gonzalez A.J."/>
            <person name="Green P.J."/>
            <person name="Hallab A."/>
            <person name="Hartog M."/>
            <person name="Hua A."/>
            <person name="Humphray S.J."/>
            <person name="Jeong D.H."/>
            <person name="Jing Y."/>
            <person name="Jocker A."/>
            <person name="Kenton S.M."/>
            <person name="Kim D.J."/>
            <person name="Klee K."/>
            <person name="Lai H."/>
            <person name="Lang C."/>
            <person name="Lin S."/>
            <person name="Macmil S.L."/>
            <person name="Magdelenat G."/>
            <person name="Matthews L."/>
            <person name="McCorrison J."/>
            <person name="Monaghan E.L."/>
            <person name="Mun J.H."/>
            <person name="Najar F.Z."/>
            <person name="Nicholson C."/>
            <person name="Noirot C."/>
            <person name="O'Bleness M."/>
            <person name="Paule C.R."/>
            <person name="Poulain J."/>
            <person name="Prion F."/>
            <person name="Qin B."/>
            <person name="Qu C."/>
            <person name="Retzel E.F."/>
            <person name="Riddle C."/>
            <person name="Sallet E."/>
            <person name="Samain S."/>
            <person name="Samson N."/>
            <person name="Sanders I."/>
            <person name="Saurat O."/>
            <person name="Scarpelli C."/>
            <person name="Schiex T."/>
            <person name="Segurens B."/>
            <person name="Severin A.J."/>
            <person name="Sherrier D.J."/>
            <person name="Shi R."/>
            <person name="Sims S."/>
            <person name="Singer S.R."/>
            <person name="Sinharoy S."/>
            <person name="Sterck L."/>
            <person name="Viollet A."/>
            <person name="Wang B.B."/>
            <person name="Wang K."/>
            <person name="Wang M."/>
            <person name="Wang X."/>
            <person name="Warfsmann J."/>
            <person name="Weissenbach J."/>
            <person name="White D.D."/>
            <person name="White J.D."/>
            <person name="Wiley G.B."/>
            <person name="Wincker P."/>
            <person name="Xing Y."/>
            <person name="Yang L."/>
            <person name="Yao Z."/>
            <person name="Ying F."/>
            <person name="Zhai J."/>
            <person name="Zhou L."/>
            <person name="Zuber A."/>
            <person name="Denarie J."/>
            <person name="Dixon R.A."/>
            <person name="May G.D."/>
            <person name="Schwartz D.C."/>
            <person name="Rogers J."/>
            <person name="Quetier F."/>
            <person name="Town C.D."/>
            <person name="Roe B.A."/>
        </authorList>
    </citation>
    <scope>NUCLEOTIDE SEQUENCE [LARGE SCALE GENOMIC DNA]</scope>
    <source>
        <strain evidence="2">A17</strain>
        <strain evidence="3 4">cv. Jemalong A17</strain>
    </source>
</reference>
<protein>
    <recommendedName>
        <fullName evidence="5">Transmembrane protein</fullName>
    </recommendedName>
</protein>
<evidence type="ECO:0000313" key="4">
    <source>
        <dbReference type="Proteomes" id="UP000002051"/>
    </source>
</evidence>
<organism evidence="2 4">
    <name type="scientific">Medicago truncatula</name>
    <name type="common">Barrel medic</name>
    <name type="synonym">Medicago tribuloides</name>
    <dbReference type="NCBI Taxonomy" id="3880"/>
    <lineage>
        <taxon>Eukaryota</taxon>
        <taxon>Viridiplantae</taxon>
        <taxon>Streptophyta</taxon>
        <taxon>Embryophyta</taxon>
        <taxon>Tracheophyta</taxon>
        <taxon>Spermatophyta</taxon>
        <taxon>Magnoliopsida</taxon>
        <taxon>eudicotyledons</taxon>
        <taxon>Gunneridae</taxon>
        <taxon>Pentapetalae</taxon>
        <taxon>rosids</taxon>
        <taxon>fabids</taxon>
        <taxon>Fabales</taxon>
        <taxon>Fabaceae</taxon>
        <taxon>Papilionoideae</taxon>
        <taxon>50 kb inversion clade</taxon>
        <taxon>NPAAA clade</taxon>
        <taxon>Hologalegina</taxon>
        <taxon>IRL clade</taxon>
        <taxon>Trifolieae</taxon>
        <taxon>Medicago</taxon>
    </lineage>
</organism>
<dbReference type="PaxDb" id="3880-AET02364"/>
<keyword evidence="1" id="KW-0732">Signal</keyword>
<proteinExistence type="predicted"/>
<dbReference type="STRING" id="3880.G7LGS4"/>
<dbReference type="Proteomes" id="UP000002051">
    <property type="component" value="Chromosome 8"/>
</dbReference>
<sequence length="103" mass="11424">MFLGLVWSAGSLFPSGALPASLRRAGDFEETDEQFRSMNRGGRKRKCPTVEMLVRKRVAPSTQLELKSLEGGVEPPTLWLTATRSNQLSYSSFLPTFPAVSIY</sequence>
<dbReference type="EMBL" id="CM001224">
    <property type="protein sequence ID" value="AET02364.1"/>
    <property type="molecule type" value="Genomic_DNA"/>
</dbReference>
<name>G7LGS4_MEDTR</name>
<reference evidence="3" key="3">
    <citation type="submission" date="2015-04" db="UniProtKB">
        <authorList>
            <consortium name="EnsemblPlants"/>
        </authorList>
    </citation>
    <scope>IDENTIFICATION</scope>
    <source>
        <strain evidence="3">cv. Jemalong A17</strain>
    </source>
</reference>
<feature type="signal peptide" evidence="1">
    <location>
        <begin position="1"/>
        <end position="19"/>
    </location>
</feature>
<dbReference type="HOGENOM" id="CLU_2267795_0_0_1"/>
<feature type="chain" id="PRO_5014574264" description="Transmembrane protein" evidence="1">
    <location>
        <begin position="20"/>
        <end position="103"/>
    </location>
</feature>
<evidence type="ECO:0000313" key="2">
    <source>
        <dbReference type="EMBL" id="AET02364.1"/>
    </source>
</evidence>
<dbReference type="EnsemblPlants" id="AET02364">
    <property type="protein sequence ID" value="AET02364"/>
    <property type="gene ID" value="MTR_8g039590"/>
</dbReference>
<reference evidence="2 4" key="2">
    <citation type="journal article" date="2014" name="BMC Genomics">
        <title>An improved genome release (version Mt4.0) for the model legume Medicago truncatula.</title>
        <authorList>
            <person name="Tang H."/>
            <person name="Krishnakumar V."/>
            <person name="Bidwell S."/>
            <person name="Rosen B."/>
            <person name="Chan A."/>
            <person name="Zhou S."/>
            <person name="Gentzbittel L."/>
            <person name="Childs K.L."/>
            <person name="Yandell M."/>
            <person name="Gundlach H."/>
            <person name="Mayer K.F."/>
            <person name="Schwartz D.C."/>
            <person name="Town C.D."/>
        </authorList>
    </citation>
    <scope>GENOME REANNOTATION</scope>
    <source>
        <strain evidence="3 4">cv. Jemalong A17</strain>
    </source>
</reference>